<dbReference type="Pfam" id="PF24906">
    <property type="entry name" value="Zf_WRKY19"/>
    <property type="match status" value="2"/>
</dbReference>
<gene>
    <name evidence="2" type="ORF">P43SY_003819</name>
</gene>
<reference evidence="2" key="1">
    <citation type="submission" date="2021-12" db="EMBL/GenBank/DDBJ databases">
        <title>Prjna785345.</title>
        <authorList>
            <person name="Rujirawat T."/>
            <person name="Krajaejun T."/>
        </authorList>
    </citation>
    <scope>NUCLEOTIDE SEQUENCE</scope>
    <source>
        <strain evidence="2">Pi057C3</strain>
    </source>
</reference>
<dbReference type="EMBL" id="JAKCXM010000938">
    <property type="protein sequence ID" value="KAJ0391605.1"/>
    <property type="molecule type" value="Genomic_DNA"/>
</dbReference>
<comment type="caution">
    <text evidence="2">The sequence shown here is derived from an EMBL/GenBank/DDBJ whole genome shotgun (WGS) entry which is preliminary data.</text>
</comment>
<organism evidence="2 3">
    <name type="scientific">Pythium insidiosum</name>
    <name type="common">Pythiosis disease agent</name>
    <dbReference type="NCBI Taxonomy" id="114742"/>
    <lineage>
        <taxon>Eukaryota</taxon>
        <taxon>Sar</taxon>
        <taxon>Stramenopiles</taxon>
        <taxon>Oomycota</taxon>
        <taxon>Peronosporomycetes</taxon>
        <taxon>Pythiales</taxon>
        <taxon>Pythiaceae</taxon>
        <taxon>Pythium</taxon>
    </lineage>
</organism>
<accession>A0AAD5L6Z2</accession>
<protein>
    <recommendedName>
        <fullName evidence="1">WRKY19-like zinc finger domain-containing protein</fullName>
    </recommendedName>
</protein>
<dbReference type="PANTHER" id="PTHR31827:SF1">
    <property type="entry name" value="EMB|CAB89363.1"/>
    <property type="match status" value="1"/>
</dbReference>
<dbReference type="PANTHER" id="PTHR31827">
    <property type="entry name" value="EMB|CAB89363.1"/>
    <property type="match status" value="1"/>
</dbReference>
<evidence type="ECO:0000259" key="1">
    <source>
        <dbReference type="Pfam" id="PF24906"/>
    </source>
</evidence>
<dbReference type="InterPro" id="IPR056866">
    <property type="entry name" value="Znf_WRKY19"/>
</dbReference>
<dbReference type="AlphaFoldDB" id="A0AAD5L6Z2"/>
<evidence type="ECO:0000313" key="3">
    <source>
        <dbReference type="Proteomes" id="UP001209570"/>
    </source>
</evidence>
<evidence type="ECO:0000313" key="2">
    <source>
        <dbReference type="EMBL" id="KAJ0391605.1"/>
    </source>
</evidence>
<feature type="domain" description="WRKY19-like zinc finger" evidence="1">
    <location>
        <begin position="20"/>
        <end position="43"/>
    </location>
</feature>
<feature type="domain" description="WRKY19-like zinc finger" evidence="1">
    <location>
        <begin position="1"/>
        <end position="19"/>
    </location>
</feature>
<name>A0AAD5L6Z2_PYTIN</name>
<keyword evidence="3" id="KW-1185">Reference proteome</keyword>
<dbReference type="PROSITE" id="PS51257">
    <property type="entry name" value="PROKAR_LIPOPROTEIN"/>
    <property type="match status" value="1"/>
</dbReference>
<dbReference type="Proteomes" id="UP001209570">
    <property type="component" value="Unassembled WGS sequence"/>
</dbReference>
<sequence length="85" mass="9369">MPGCKRGAKSKGLCWSHGGGTQCTVQGCDKTTISRGLCWTHGGGKRCMMDGCKRPASESTHNFCQYHHDELRNGDTTLVYFERSL</sequence>
<proteinExistence type="predicted"/>